<feature type="region of interest" description="Disordered" evidence="1">
    <location>
        <begin position="321"/>
        <end position="372"/>
    </location>
</feature>
<feature type="compositionally biased region" description="Basic and acidic residues" evidence="1">
    <location>
        <begin position="492"/>
        <end position="523"/>
    </location>
</feature>
<feature type="region of interest" description="Disordered" evidence="1">
    <location>
        <begin position="451"/>
        <end position="523"/>
    </location>
</feature>
<feature type="compositionally biased region" description="Basic and acidic residues" evidence="1">
    <location>
        <begin position="419"/>
        <end position="435"/>
    </location>
</feature>
<proteinExistence type="predicted"/>
<dbReference type="AlphaFoldDB" id="A0A4U0UYG5"/>
<gene>
    <name evidence="2" type="ORF">B0A54_07716</name>
</gene>
<feature type="compositionally biased region" description="Polar residues" evidence="1">
    <location>
        <begin position="246"/>
        <end position="258"/>
    </location>
</feature>
<dbReference type="EMBL" id="NAJP01000029">
    <property type="protein sequence ID" value="TKA41194.1"/>
    <property type="molecule type" value="Genomic_DNA"/>
</dbReference>
<sequence length="698" mass="78510">MQSSPPVRAWDRPSSPAESHYSLDLGALGLESHDNESSPVATQRVDRVLSEDIDGPSDFTLNMAAWMRGGGTMGKGTVRSARSGMRSLEEQEEQNDDRDGKHSERLEVPQSPVQVEEDHTRAGSNHTPDHSPPKASQWHERPSFRDEREASQDNDESDWDPYAPSGTPQPPVHKHFLQPTGEDYHSEFTPARLPSASAHAPSLRITTNTASRSELVSPQQSRPGTPGRASSETLSPARSPERSPVLQPSQLVEVSSPFTEAGGHRDFERQMLQLQGRCRQLDSLNSALKQALDEEQRIRKQEKAAHDYVVNEVKKRERTLSQLKEQADQRANRLEQTSSELTVRAASSLKQLERQGQDIEQTERHHEDEVSKLRDELEAHLASSEPEKKKMKHELELALQGKQASEQTARVHREELEKFRDSEAAEVEQLRRELQQSRTALSDLEVRMKFANDERERMRIEKAKAEQAETKAGDDGSAIQRAHNDQTTQSAHDQRRAKEQAEDAQKQVKDLQQQLRDEQTSHDDELEKLEMAHEQALGAAKNTVETARNEVEEQQSQLNEAILERDAAQDTLAELQAKQITTNSDLQKSHLDLGTTQADLATARTHLATANADLAVLRENIADSEAVNAALDTRVSDAMRKREVHWLSKLAESERERRVMAKALLHQWGREEVGVDEPQGFAYKYLTRGSPKKEAAVS</sequence>
<feature type="compositionally biased region" description="Basic and acidic residues" evidence="1">
    <location>
        <begin position="451"/>
        <end position="474"/>
    </location>
</feature>
<feature type="compositionally biased region" description="Basic and acidic residues" evidence="1">
    <location>
        <begin position="321"/>
        <end position="333"/>
    </location>
</feature>
<organism evidence="2 3">
    <name type="scientific">Friedmanniomyces endolithicus</name>
    <dbReference type="NCBI Taxonomy" id="329885"/>
    <lineage>
        <taxon>Eukaryota</taxon>
        <taxon>Fungi</taxon>
        <taxon>Dikarya</taxon>
        <taxon>Ascomycota</taxon>
        <taxon>Pezizomycotina</taxon>
        <taxon>Dothideomycetes</taxon>
        <taxon>Dothideomycetidae</taxon>
        <taxon>Mycosphaerellales</taxon>
        <taxon>Teratosphaeriaceae</taxon>
        <taxon>Friedmanniomyces</taxon>
    </lineage>
</organism>
<comment type="caution">
    <text evidence="2">The sequence shown here is derived from an EMBL/GenBank/DDBJ whole genome shotgun (WGS) entry which is preliminary data.</text>
</comment>
<feature type="region of interest" description="Disordered" evidence="1">
    <location>
        <begin position="419"/>
        <end position="438"/>
    </location>
</feature>
<evidence type="ECO:0000256" key="1">
    <source>
        <dbReference type="SAM" id="MobiDB-lite"/>
    </source>
</evidence>
<feature type="compositionally biased region" description="Basic and acidic residues" evidence="1">
    <location>
        <begin position="97"/>
        <end position="107"/>
    </location>
</feature>
<accession>A0A4U0UYG5</accession>
<feature type="compositionally biased region" description="Polar residues" evidence="1">
    <location>
        <begin position="204"/>
        <end position="236"/>
    </location>
</feature>
<dbReference type="OrthoDB" id="3911405at2759"/>
<dbReference type="Proteomes" id="UP000310066">
    <property type="component" value="Unassembled WGS sequence"/>
</dbReference>
<name>A0A4U0UYG5_9PEZI</name>
<feature type="compositionally biased region" description="Basic and acidic residues" evidence="1">
    <location>
        <begin position="351"/>
        <end position="372"/>
    </location>
</feature>
<feature type="region of interest" description="Disordered" evidence="1">
    <location>
        <begin position="67"/>
        <end position="265"/>
    </location>
</feature>
<reference evidence="2 3" key="1">
    <citation type="submission" date="2017-03" db="EMBL/GenBank/DDBJ databases">
        <title>Genomes of endolithic fungi from Antarctica.</title>
        <authorList>
            <person name="Coleine C."/>
            <person name="Masonjones S."/>
            <person name="Stajich J.E."/>
        </authorList>
    </citation>
    <scope>NUCLEOTIDE SEQUENCE [LARGE SCALE GENOMIC DNA]</scope>
    <source>
        <strain evidence="2 3">CCFEE 5311</strain>
    </source>
</reference>
<feature type="compositionally biased region" description="Basic and acidic residues" evidence="1">
    <location>
        <begin position="116"/>
        <end position="151"/>
    </location>
</feature>
<evidence type="ECO:0000313" key="3">
    <source>
        <dbReference type="Proteomes" id="UP000310066"/>
    </source>
</evidence>
<protein>
    <submittedName>
        <fullName evidence="2">Uncharacterized protein</fullName>
    </submittedName>
</protein>
<evidence type="ECO:0000313" key="2">
    <source>
        <dbReference type="EMBL" id="TKA41194.1"/>
    </source>
</evidence>